<dbReference type="SUPFAM" id="SSF51730">
    <property type="entry name" value="FAD-linked oxidoreductase"/>
    <property type="match status" value="1"/>
</dbReference>
<evidence type="ECO:0000313" key="3">
    <source>
        <dbReference type="EMBL" id="CAA6818299.1"/>
    </source>
</evidence>
<dbReference type="Gene3D" id="3.20.20.220">
    <property type="match status" value="1"/>
</dbReference>
<protein>
    <submittedName>
        <fullName evidence="3">Carbapenem antibiotics biosynthesis protein carD</fullName>
    </submittedName>
</protein>
<dbReference type="EMBL" id="CACVAQ010000263">
    <property type="protein sequence ID" value="CAA6818299.1"/>
    <property type="molecule type" value="Genomic_DNA"/>
</dbReference>
<feature type="domain" description="Proline dehydrogenase" evidence="2">
    <location>
        <begin position="76"/>
        <end position="375"/>
    </location>
</feature>
<dbReference type="GO" id="GO:0004657">
    <property type="term" value="F:proline dehydrogenase activity"/>
    <property type="evidence" value="ECO:0007669"/>
    <property type="project" value="InterPro"/>
</dbReference>
<evidence type="ECO:0000259" key="2">
    <source>
        <dbReference type="Pfam" id="PF01619"/>
    </source>
</evidence>
<dbReference type="PANTHER" id="PTHR13914:SF0">
    <property type="entry name" value="PROLINE DEHYDROGENASE 1, MITOCHONDRIAL"/>
    <property type="match status" value="1"/>
</dbReference>
<dbReference type="AlphaFoldDB" id="A0A6S6TUH5"/>
<keyword evidence="1" id="KW-0560">Oxidoreductase</keyword>
<dbReference type="InterPro" id="IPR029041">
    <property type="entry name" value="FAD-linked_oxidoreductase-like"/>
</dbReference>
<dbReference type="InterPro" id="IPR015659">
    <property type="entry name" value="Proline_oxidase"/>
</dbReference>
<sequence>MAKVDFSDTGIAFERKSDRELKETAFLFKMMNNSFLVDIGSNMTLFALKLRLPIKTIIKKTIFKQFCGGATFEECNKSIQELAAYNVATILDYGAEGKESAAAFDITVKESIRSVRFAAEHDTVPVVSCKITGLAQNDLLANISAKKELSEKETQQYQQALNRLDAICKEAYQLKVALFIDAEESWIQSAIDDMTDVMMERYNKEYITVYNTFQMYRHDRLDFLKKSFALAQEKGFILGAKLVRGAYMEKERLRAKEKGYPSPIQPNKAATDKDYNAAVQFCVENYERIGSCVASHNEYSTQYQLQLMEEMNIPKDHLHFNFCQLYGMSDNLTFNLAKAGYNVAKYVPYGPVKDVIPYLIRRAQENSAVDGEVSRERGLINQELQRRKKA</sequence>
<name>A0A6S6TUH5_9BACT</name>
<dbReference type="InterPro" id="IPR002872">
    <property type="entry name" value="Proline_DH_dom"/>
</dbReference>
<evidence type="ECO:0000256" key="1">
    <source>
        <dbReference type="ARBA" id="ARBA00023002"/>
    </source>
</evidence>
<reference evidence="3" key="1">
    <citation type="submission" date="2020-01" db="EMBL/GenBank/DDBJ databases">
        <authorList>
            <person name="Meier V. D."/>
            <person name="Meier V D."/>
        </authorList>
    </citation>
    <scope>NUCLEOTIDE SEQUENCE</scope>
    <source>
        <strain evidence="3">HLG_WM_MAG_10</strain>
    </source>
</reference>
<dbReference type="GO" id="GO:0071949">
    <property type="term" value="F:FAD binding"/>
    <property type="evidence" value="ECO:0007669"/>
    <property type="project" value="TreeGrafter"/>
</dbReference>
<gene>
    <name evidence="3" type="ORF">HELGO_WM17520</name>
</gene>
<accession>A0A6S6TUH5</accession>
<organism evidence="3">
    <name type="scientific">uncultured Aureispira sp</name>
    <dbReference type="NCBI Taxonomy" id="1331704"/>
    <lineage>
        <taxon>Bacteria</taxon>
        <taxon>Pseudomonadati</taxon>
        <taxon>Bacteroidota</taxon>
        <taxon>Saprospiria</taxon>
        <taxon>Saprospirales</taxon>
        <taxon>Saprospiraceae</taxon>
        <taxon>Aureispira</taxon>
        <taxon>environmental samples</taxon>
    </lineage>
</organism>
<proteinExistence type="predicted"/>
<dbReference type="GO" id="GO:0010133">
    <property type="term" value="P:L-proline catabolic process to L-glutamate"/>
    <property type="evidence" value="ECO:0007669"/>
    <property type="project" value="TreeGrafter"/>
</dbReference>
<dbReference type="Pfam" id="PF01619">
    <property type="entry name" value="Pro_dh"/>
    <property type="match status" value="1"/>
</dbReference>
<dbReference type="PANTHER" id="PTHR13914">
    <property type="entry name" value="PROLINE OXIDASE"/>
    <property type="match status" value="1"/>
</dbReference>